<dbReference type="Proteomes" id="UP000317909">
    <property type="component" value="Chromosome"/>
</dbReference>
<evidence type="ECO:0000256" key="1">
    <source>
        <dbReference type="SAM" id="MobiDB-lite"/>
    </source>
</evidence>
<protein>
    <submittedName>
        <fullName evidence="2">Uncharacterized protein</fullName>
    </submittedName>
</protein>
<evidence type="ECO:0000313" key="2">
    <source>
        <dbReference type="EMBL" id="QDT72217.1"/>
    </source>
</evidence>
<dbReference type="EMBL" id="CP036339">
    <property type="protein sequence ID" value="QDT72217.1"/>
    <property type="molecule type" value="Genomic_DNA"/>
</dbReference>
<proteinExistence type="predicted"/>
<accession>A0A517TV38</accession>
<dbReference type="KEGG" id="llh:I41_13870"/>
<feature type="region of interest" description="Disordered" evidence="1">
    <location>
        <begin position="1"/>
        <end position="23"/>
    </location>
</feature>
<keyword evidence="3" id="KW-1185">Reference proteome</keyword>
<name>A0A517TV38_9BACT</name>
<gene>
    <name evidence="2" type="ORF">I41_13870</name>
</gene>
<evidence type="ECO:0000313" key="3">
    <source>
        <dbReference type="Proteomes" id="UP000317909"/>
    </source>
</evidence>
<dbReference type="RefSeq" id="WP_145431809.1">
    <property type="nucleotide sequence ID" value="NZ_CP036339.1"/>
</dbReference>
<organism evidence="2 3">
    <name type="scientific">Lacipirellula limnantheis</name>
    <dbReference type="NCBI Taxonomy" id="2528024"/>
    <lineage>
        <taxon>Bacteria</taxon>
        <taxon>Pseudomonadati</taxon>
        <taxon>Planctomycetota</taxon>
        <taxon>Planctomycetia</taxon>
        <taxon>Pirellulales</taxon>
        <taxon>Lacipirellulaceae</taxon>
        <taxon>Lacipirellula</taxon>
    </lineage>
</organism>
<reference evidence="2 3" key="1">
    <citation type="submission" date="2019-02" db="EMBL/GenBank/DDBJ databases">
        <title>Deep-cultivation of Planctomycetes and their phenomic and genomic characterization uncovers novel biology.</title>
        <authorList>
            <person name="Wiegand S."/>
            <person name="Jogler M."/>
            <person name="Boedeker C."/>
            <person name="Pinto D."/>
            <person name="Vollmers J."/>
            <person name="Rivas-Marin E."/>
            <person name="Kohn T."/>
            <person name="Peeters S.H."/>
            <person name="Heuer A."/>
            <person name="Rast P."/>
            <person name="Oberbeckmann S."/>
            <person name="Bunk B."/>
            <person name="Jeske O."/>
            <person name="Meyerdierks A."/>
            <person name="Storesund J.E."/>
            <person name="Kallscheuer N."/>
            <person name="Luecker S."/>
            <person name="Lage O.M."/>
            <person name="Pohl T."/>
            <person name="Merkel B.J."/>
            <person name="Hornburger P."/>
            <person name="Mueller R.-W."/>
            <person name="Bruemmer F."/>
            <person name="Labrenz M."/>
            <person name="Spormann A.M."/>
            <person name="Op den Camp H."/>
            <person name="Overmann J."/>
            <person name="Amann R."/>
            <person name="Jetten M.S.M."/>
            <person name="Mascher T."/>
            <person name="Medema M.H."/>
            <person name="Devos D.P."/>
            <person name="Kaster A.-K."/>
            <person name="Ovreas L."/>
            <person name="Rohde M."/>
            <person name="Galperin M.Y."/>
            <person name="Jogler C."/>
        </authorList>
    </citation>
    <scope>NUCLEOTIDE SEQUENCE [LARGE SCALE GENOMIC DNA]</scope>
    <source>
        <strain evidence="2 3">I41</strain>
    </source>
</reference>
<sequence>MAERGDIATRFKPGNKAAVGHGPPLGSANGFKHGLRAERAFATGVLPKKHAWIGSRVTVLRKALERAVVERHNELSLKHALLIQSACRHEQAALLAQRALRVDGDKMSVTDRLSYLTTIAAESDKRDRAVEKLNLDPADSGSVLDQLYAAPVTNLPAEPEGGDDGR</sequence>
<dbReference type="AlphaFoldDB" id="A0A517TV38"/>